<keyword evidence="2" id="KW-0812">Transmembrane</keyword>
<evidence type="ECO:0000313" key="3">
    <source>
        <dbReference type="EMBL" id="PJC27919.1"/>
    </source>
</evidence>
<feature type="transmembrane region" description="Helical" evidence="2">
    <location>
        <begin position="60"/>
        <end position="79"/>
    </location>
</feature>
<feature type="transmembrane region" description="Helical" evidence="2">
    <location>
        <begin position="28"/>
        <end position="48"/>
    </location>
</feature>
<gene>
    <name evidence="3" type="ORF">CO054_02920</name>
</gene>
<feature type="coiled-coil region" evidence="1">
    <location>
        <begin position="150"/>
        <end position="177"/>
    </location>
</feature>
<sequence>MSKFLLHSLFLISAVVLAFFWTANPFLSIYTLQLTAVFILLFFLNQFLARHRRGKINLTIDAVVFTMVVMLLVTSTGGLTSPLFFLIYFLMFGLALFFEPLITLTLTAAMILFFIFTPTKQNTAEEALQLFSLLLVTPLALFFGKQYLQVLRDEEKIKILEEEEKIAQEQIETEETNVLLWATLELKRGLMTILDEVSHLLGDVGHLTVSQKERLLKIRERALHLLETGKKLKEEVDRTTDES</sequence>
<dbReference type="AlphaFoldDB" id="A0A2M8ES36"/>
<keyword evidence="1" id="KW-0175">Coiled coil</keyword>
<organism evidence="3 4">
    <name type="scientific">Candidatus Shapirobacteria bacterium CG_4_9_14_0_2_um_filter_39_11</name>
    <dbReference type="NCBI Taxonomy" id="1974478"/>
    <lineage>
        <taxon>Bacteria</taxon>
        <taxon>Candidatus Shapironibacteriota</taxon>
    </lineage>
</organism>
<proteinExistence type="predicted"/>
<evidence type="ECO:0000256" key="2">
    <source>
        <dbReference type="SAM" id="Phobius"/>
    </source>
</evidence>
<evidence type="ECO:0008006" key="5">
    <source>
        <dbReference type="Google" id="ProtNLM"/>
    </source>
</evidence>
<keyword evidence="2" id="KW-1133">Transmembrane helix</keyword>
<accession>A0A2M8ES36</accession>
<evidence type="ECO:0000313" key="4">
    <source>
        <dbReference type="Proteomes" id="UP000229816"/>
    </source>
</evidence>
<keyword evidence="2" id="KW-0472">Membrane</keyword>
<feature type="transmembrane region" description="Helical" evidence="2">
    <location>
        <begin position="85"/>
        <end position="116"/>
    </location>
</feature>
<dbReference type="Proteomes" id="UP000229816">
    <property type="component" value="Unassembled WGS sequence"/>
</dbReference>
<reference evidence="4" key="1">
    <citation type="submission" date="2017-09" db="EMBL/GenBank/DDBJ databases">
        <title>Depth-based differentiation of microbial function through sediment-hosted aquifers and enrichment of novel symbionts in the deep terrestrial subsurface.</title>
        <authorList>
            <person name="Probst A.J."/>
            <person name="Ladd B."/>
            <person name="Jarett J.K."/>
            <person name="Geller-Mcgrath D.E."/>
            <person name="Sieber C.M.K."/>
            <person name="Emerson J.B."/>
            <person name="Anantharaman K."/>
            <person name="Thomas B.C."/>
            <person name="Malmstrom R."/>
            <person name="Stieglmeier M."/>
            <person name="Klingl A."/>
            <person name="Woyke T."/>
            <person name="Ryan C.M."/>
            <person name="Banfield J.F."/>
        </authorList>
    </citation>
    <scope>NUCLEOTIDE SEQUENCE [LARGE SCALE GENOMIC DNA]</scope>
</reference>
<dbReference type="EMBL" id="PFSF01000067">
    <property type="protein sequence ID" value="PJC27919.1"/>
    <property type="molecule type" value="Genomic_DNA"/>
</dbReference>
<evidence type="ECO:0000256" key="1">
    <source>
        <dbReference type="SAM" id="Coils"/>
    </source>
</evidence>
<feature type="transmembrane region" description="Helical" evidence="2">
    <location>
        <begin position="128"/>
        <end position="148"/>
    </location>
</feature>
<protein>
    <recommendedName>
        <fullName evidence="5">Signal transduction histidine kinase subgroup 3 dimerisation and phosphoacceptor domain-containing protein</fullName>
    </recommendedName>
</protein>
<comment type="caution">
    <text evidence="3">The sequence shown here is derived from an EMBL/GenBank/DDBJ whole genome shotgun (WGS) entry which is preliminary data.</text>
</comment>
<name>A0A2M8ES36_9BACT</name>